<proteinExistence type="predicted"/>
<dbReference type="EMBL" id="CAMKVN010000768">
    <property type="protein sequence ID" value="CAI2171005.1"/>
    <property type="molecule type" value="Genomic_DNA"/>
</dbReference>
<protein>
    <submittedName>
        <fullName evidence="1">4979_t:CDS:1</fullName>
    </submittedName>
</protein>
<evidence type="ECO:0000313" key="2">
    <source>
        <dbReference type="Proteomes" id="UP001153678"/>
    </source>
</evidence>
<keyword evidence="2" id="KW-1185">Reference proteome</keyword>
<dbReference type="Proteomes" id="UP001153678">
    <property type="component" value="Unassembled WGS sequence"/>
</dbReference>
<name>A0A9W4WTI1_9GLOM</name>
<accession>A0A9W4WTI1</accession>
<organism evidence="1 2">
    <name type="scientific">Funneliformis geosporum</name>
    <dbReference type="NCBI Taxonomy" id="1117311"/>
    <lineage>
        <taxon>Eukaryota</taxon>
        <taxon>Fungi</taxon>
        <taxon>Fungi incertae sedis</taxon>
        <taxon>Mucoromycota</taxon>
        <taxon>Glomeromycotina</taxon>
        <taxon>Glomeromycetes</taxon>
        <taxon>Glomerales</taxon>
        <taxon>Glomeraceae</taxon>
        <taxon>Funneliformis</taxon>
    </lineage>
</organism>
<evidence type="ECO:0000313" key="1">
    <source>
        <dbReference type="EMBL" id="CAI2171005.1"/>
    </source>
</evidence>
<sequence length="99" mass="11716">MPMTKYSKLVSEWWKRLSADEKAKLKRQYQIDRDQKLLKEVNAIEVAKTEEIECENSRHQNEANNLPKGMISDCHFTVIPTESFEDINDFIDFIQQILL</sequence>
<dbReference type="InterPro" id="IPR036910">
    <property type="entry name" value="HMG_box_dom_sf"/>
</dbReference>
<gene>
    <name evidence="1" type="ORF">FWILDA_LOCUS4866</name>
</gene>
<comment type="caution">
    <text evidence="1">The sequence shown here is derived from an EMBL/GenBank/DDBJ whole genome shotgun (WGS) entry which is preliminary data.</text>
</comment>
<dbReference type="AlphaFoldDB" id="A0A9W4WTI1"/>
<reference evidence="1" key="1">
    <citation type="submission" date="2022-08" db="EMBL/GenBank/DDBJ databases">
        <authorList>
            <person name="Kallberg Y."/>
            <person name="Tangrot J."/>
            <person name="Rosling A."/>
        </authorList>
    </citation>
    <scope>NUCLEOTIDE SEQUENCE</scope>
    <source>
        <strain evidence="1">Wild A</strain>
    </source>
</reference>
<dbReference type="SUPFAM" id="SSF47095">
    <property type="entry name" value="HMG-box"/>
    <property type="match status" value="1"/>
</dbReference>
<dbReference type="CDD" id="cd00084">
    <property type="entry name" value="HMG-box_SF"/>
    <property type="match status" value="1"/>
</dbReference>